<reference evidence="5 6" key="1">
    <citation type="journal article" date="2018" name="Genome Biol. Evol.">
        <title>Multiple Roots of Fruiting Body Formation in Amoebozoa.</title>
        <authorList>
            <person name="Hillmann F."/>
            <person name="Forbes G."/>
            <person name="Novohradska S."/>
            <person name="Ferling I."/>
            <person name="Riege K."/>
            <person name="Groth M."/>
            <person name="Westermann M."/>
            <person name="Marz M."/>
            <person name="Spaller T."/>
            <person name="Winckler T."/>
            <person name="Schaap P."/>
            <person name="Glockner G."/>
        </authorList>
    </citation>
    <scope>NUCLEOTIDE SEQUENCE [LARGE SCALE GENOMIC DNA]</scope>
    <source>
        <strain evidence="5 6">Jena</strain>
    </source>
</reference>
<evidence type="ECO:0000256" key="4">
    <source>
        <dbReference type="SAM" id="MobiDB-lite"/>
    </source>
</evidence>
<name>A0A2P6NSU6_9EUKA</name>
<dbReference type="InParanoid" id="A0A2P6NSU6"/>
<dbReference type="GO" id="GO:0000184">
    <property type="term" value="P:nuclear-transcribed mRNA catabolic process, nonsense-mediated decay"/>
    <property type="evidence" value="ECO:0007669"/>
    <property type="project" value="UniProtKB-KW"/>
</dbReference>
<dbReference type="OrthoDB" id="63589at2759"/>
<comment type="similarity">
    <text evidence="1">Belongs to the SMG8 family.</text>
</comment>
<comment type="caution">
    <text evidence="5">The sequence shown here is derived from an EMBL/GenBank/DDBJ whole genome shotgun (WGS) entry which is preliminary data.</text>
</comment>
<evidence type="ECO:0000313" key="6">
    <source>
        <dbReference type="Proteomes" id="UP000241769"/>
    </source>
</evidence>
<dbReference type="InterPro" id="IPR019354">
    <property type="entry name" value="SMG8-like"/>
</dbReference>
<proteinExistence type="inferred from homology"/>
<keyword evidence="6" id="KW-1185">Reference proteome</keyword>
<dbReference type="PANTHER" id="PTHR13091">
    <property type="entry name" value="AMPLIFIED IN BREAST CANCER 2-RELATED"/>
    <property type="match status" value="1"/>
</dbReference>
<protein>
    <recommendedName>
        <fullName evidence="3">Nonsense-mediated mRNA decay factor SMG8</fullName>
    </recommendedName>
</protein>
<dbReference type="PANTHER" id="PTHR13091:SF0">
    <property type="entry name" value="NONSENSE-MEDIATED MRNA DECAY FACTOR SMG8"/>
    <property type="match status" value="1"/>
</dbReference>
<dbReference type="EMBL" id="MDYQ01000023">
    <property type="protein sequence ID" value="PRP87037.1"/>
    <property type="molecule type" value="Genomic_DNA"/>
</dbReference>
<feature type="compositionally biased region" description="Basic and acidic residues" evidence="4">
    <location>
        <begin position="27"/>
        <end position="48"/>
    </location>
</feature>
<evidence type="ECO:0000313" key="5">
    <source>
        <dbReference type="EMBL" id="PRP87037.1"/>
    </source>
</evidence>
<accession>A0A2P6NSU6</accession>
<evidence type="ECO:0000256" key="2">
    <source>
        <dbReference type="ARBA" id="ARBA00023161"/>
    </source>
</evidence>
<evidence type="ECO:0000256" key="1">
    <source>
        <dbReference type="ARBA" id="ARBA00006443"/>
    </source>
</evidence>
<evidence type="ECO:0000256" key="3">
    <source>
        <dbReference type="ARBA" id="ARBA00029509"/>
    </source>
</evidence>
<sequence>MEPGADSFVPSTQETSYHPQTYVYGAPEERSHHNRYKREDDNTNDRKTSGVLKNPTGQRSEGRKRGNNYNNGRQRQRGDMHYQYQTHSEYGYEQVADVTQNGMTSNSGPLVIGFIGFDVHKSCLLLNSILERNSFRGDVMLDGDGCVVQQSLDTEKNILYLTLSHSFQTLRPGYTPQQSSARQEWLSKEDNKFIRSVLYLFYVCHHVMFVHTSDRINSQFMTLLSHIQSAVSTLDVTLQSMLPLTEHASAVSGCDISFIFQTNSPTESKGDNKKTRESTESHLDAELRNILKRLRLTASYSERIPAIVSMDPTRLAHVAHHESPIRQPSPLIDLFKLSIQAELGITHEGDTFDYGPIRVHIETVRARFFAPRKNKSKEWVTFHGTLERVLDITLHSFTCPPPQVQESEKVEVEEGFREAKLRLAKEIEEMSVRLSSRPMDVGT</sequence>
<feature type="compositionally biased region" description="Polar residues" evidence="4">
    <location>
        <begin position="9"/>
        <end position="19"/>
    </location>
</feature>
<gene>
    <name evidence="5" type="ORF">PROFUN_04773</name>
</gene>
<organism evidence="5 6">
    <name type="scientific">Planoprotostelium fungivorum</name>
    <dbReference type="NCBI Taxonomy" id="1890364"/>
    <lineage>
        <taxon>Eukaryota</taxon>
        <taxon>Amoebozoa</taxon>
        <taxon>Evosea</taxon>
        <taxon>Variosea</taxon>
        <taxon>Cavosteliida</taxon>
        <taxon>Cavosteliaceae</taxon>
        <taxon>Planoprotostelium</taxon>
    </lineage>
</organism>
<feature type="region of interest" description="Disordered" evidence="4">
    <location>
        <begin position="1"/>
        <end position="78"/>
    </location>
</feature>
<dbReference type="AlphaFoldDB" id="A0A2P6NSU6"/>
<keyword evidence="2" id="KW-0866">Nonsense-mediated mRNA decay</keyword>
<dbReference type="Pfam" id="PF10220">
    <property type="entry name" value="Smg8_Smg9"/>
    <property type="match status" value="1"/>
</dbReference>
<dbReference type="Proteomes" id="UP000241769">
    <property type="component" value="Unassembled WGS sequence"/>
</dbReference>